<protein>
    <recommendedName>
        <fullName evidence="4">Fibrinogen C-terminal domain-containing protein</fullName>
    </recommendedName>
</protein>
<dbReference type="KEGG" id="mbr:MONBRDRAFT_25303"/>
<gene>
    <name evidence="2" type="ORF">MONBRDRAFT_25303</name>
</gene>
<dbReference type="EMBL" id="CH991550">
    <property type="protein sequence ID" value="EDQ89550.1"/>
    <property type="molecule type" value="Genomic_DNA"/>
</dbReference>
<dbReference type="AlphaFoldDB" id="A9UZ07"/>
<evidence type="ECO:0000313" key="3">
    <source>
        <dbReference type="Proteomes" id="UP000001357"/>
    </source>
</evidence>
<reference evidence="2 3" key="1">
    <citation type="journal article" date="2008" name="Nature">
        <title>The genome of the choanoflagellate Monosiga brevicollis and the origin of metazoans.</title>
        <authorList>
            <consortium name="JGI Sequencing"/>
            <person name="King N."/>
            <person name="Westbrook M.J."/>
            <person name="Young S.L."/>
            <person name="Kuo A."/>
            <person name="Abedin M."/>
            <person name="Chapman J."/>
            <person name="Fairclough S."/>
            <person name="Hellsten U."/>
            <person name="Isogai Y."/>
            <person name="Letunic I."/>
            <person name="Marr M."/>
            <person name="Pincus D."/>
            <person name="Putnam N."/>
            <person name="Rokas A."/>
            <person name="Wright K.J."/>
            <person name="Zuzow R."/>
            <person name="Dirks W."/>
            <person name="Good M."/>
            <person name="Goodstein D."/>
            <person name="Lemons D."/>
            <person name="Li W."/>
            <person name="Lyons J.B."/>
            <person name="Morris A."/>
            <person name="Nichols S."/>
            <person name="Richter D.J."/>
            <person name="Salamov A."/>
            <person name="Bork P."/>
            <person name="Lim W.A."/>
            <person name="Manning G."/>
            <person name="Miller W.T."/>
            <person name="McGinnis W."/>
            <person name="Shapiro H."/>
            <person name="Tjian R."/>
            <person name="Grigoriev I.V."/>
            <person name="Rokhsar D."/>
        </authorList>
    </citation>
    <scope>NUCLEOTIDE SEQUENCE [LARGE SCALE GENOMIC DNA]</scope>
    <source>
        <strain evidence="3">MX1 / ATCC 50154</strain>
    </source>
</reference>
<keyword evidence="3" id="KW-1185">Reference proteome</keyword>
<dbReference type="GeneID" id="5890976"/>
<sequence>MSVRAGVAVLLGLGCLLWVMTTGVVLAEACVEGDECPAAIEVEDGQLCLAAGAADEINLQRSNASATQADIVTLQALTASHDVNLARLVETIEAVNTTLGQSATAQALVDLELALISDTAAINSSLQTLSTHVLASEGAHTQALANLTSQLQGLSSQQQATTANFTEQLQTLAAENTVLRNNLSASVASFEAAEASFEALISELAGNVSRLSSGLADLQLGSRNAPGASCEHLRKNMEATELSDLNGVFYLEDASGASYRAFCYTFGGQAYELALNLDTSDGHVMWWGNELWQNEQEYGTISTAYTLASAGDKKTTSWFKATGITHLVLAVHVGGTVVGWRQFETSSGAALSDYFGGQCAPLDDGPEWANCNLHLGRATGLASVGNLEPNEKLVKLSRELYANHVVDTSIKDLDRISSDSASAGFTDNMGGGLGNWHDMPYGMPTNGATSVVGINFLPNSAFRTVSEAQAGWCDYDGDNSGMYGTDSFAPATCAQSDSDPTKAAWSYSNGIEYDYSVFVAALEERPSFWGQASSQPIEADCSALYAKHGSAMVTGVYKIDPDGQGSFDAFCWVEGGTAWTLLLNLDTSDGHVMWWGNPLWENTNTYNDVRDHYFLRHDAKTTAAMRVKSTTHMMMMVHENGIMIGWQVWTRGNQQLSFHEHFANGCSATNHAECNKVLGAERVAAVGNVSQINSIETLVRTSSVIHANQVIGNQDFDRIASSESTCGATDNCGGGLGNWHDAPRGRPTDGSTTIDGFVLDHNDAFRTTSEAQAGWCVAYGTGNTGMFGTDSYAAPSCALDNSDPTKAAWSGPSGLNYDYAIFFGSL</sequence>
<name>A9UZ07_MONBE</name>
<dbReference type="InParanoid" id="A9UZ07"/>
<feature type="chain" id="PRO_5002744523" description="Fibrinogen C-terminal domain-containing protein" evidence="1">
    <location>
        <begin position="28"/>
        <end position="826"/>
    </location>
</feature>
<organism evidence="2 3">
    <name type="scientific">Monosiga brevicollis</name>
    <name type="common">Choanoflagellate</name>
    <dbReference type="NCBI Taxonomy" id="81824"/>
    <lineage>
        <taxon>Eukaryota</taxon>
        <taxon>Choanoflagellata</taxon>
        <taxon>Craspedida</taxon>
        <taxon>Salpingoecidae</taxon>
        <taxon>Monosiga</taxon>
    </lineage>
</organism>
<evidence type="ECO:0000313" key="2">
    <source>
        <dbReference type="EMBL" id="EDQ89550.1"/>
    </source>
</evidence>
<dbReference type="Proteomes" id="UP000001357">
    <property type="component" value="Unassembled WGS sequence"/>
</dbReference>
<dbReference type="RefSeq" id="XP_001745579.1">
    <property type="nucleotide sequence ID" value="XM_001745527.1"/>
</dbReference>
<keyword evidence="1" id="KW-0732">Signal</keyword>
<evidence type="ECO:0000256" key="1">
    <source>
        <dbReference type="SAM" id="SignalP"/>
    </source>
</evidence>
<feature type="signal peptide" evidence="1">
    <location>
        <begin position="1"/>
        <end position="27"/>
    </location>
</feature>
<accession>A9UZ07</accession>
<evidence type="ECO:0008006" key="4">
    <source>
        <dbReference type="Google" id="ProtNLM"/>
    </source>
</evidence>
<proteinExistence type="predicted"/>
<dbReference type="PROSITE" id="PS51257">
    <property type="entry name" value="PROKAR_LIPOPROTEIN"/>
    <property type="match status" value="1"/>
</dbReference>